<dbReference type="InterPro" id="IPR011013">
    <property type="entry name" value="Gal_mutarotase_sf_dom"/>
</dbReference>
<dbReference type="Pfam" id="PF02358">
    <property type="entry name" value="Trehalose_PPase"/>
    <property type="match status" value="1"/>
</dbReference>
<dbReference type="SUPFAM" id="SSF74650">
    <property type="entry name" value="Galactose mutarotase-like"/>
    <property type="match status" value="1"/>
</dbReference>
<keyword evidence="1" id="KW-0326">Glycosidase</keyword>
<dbReference type="InterPro" id="IPR006379">
    <property type="entry name" value="HAD-SF_hydro_IIB"/>
</dbReference>
<dbReference type="NCBIfam" id="TIGR01509">
    <property type="entry name" value="HAD-SF-IA-v3"/>
    <property type="match status" value="1"/>
</dbReference>
<dbReference type="Gene3D" id="2.70.98.40">
    <property type="entry name" value="Glycoside hydrolase, family 65, N-terminal domain"/>
    <property type="match status" value="1"/>
</dbReference>
<evidence type="ECO:0000259" key="3">
    <source>
        <dbReference type="Pfam" id="PF03633"/>
    </source>
</evidence>
<dbReference type="GeneID" id="93504962"/>
<dbReference type="Pfam" id="PF03633">
    <property type="entry name" value="Glyco_hydro_65C"/>
    <property type="match status" value="1"/>
</dbReference>
<dbReference type="InterPro" id="IPR036412">
    <property type="entry name" value="HAD-like_sf"/>
</dbReference>
<dbReference type="SUPFAM" id="SSF56784">
    <property type="entry name" value="HAD-like"/>
    <property type="match status" value="2"/>
</dbReference>
<comment type="caution">
    <text evidence="5">The sequence shown here is derived from an EMBL/GenBank/DDBJ whole genome shotgun (WGS) entry which is preliminary data.</text>
</comment>
<feature type="domain" description="Glycoside hydrolase family 65 N-terminal" evidence="4">
    <location>
        <begin position="537"/>
        <end position="789"/>
    </location>
</feature>
<dbReference type="InterPro" id="IPR023198">
    <property type="entry name" value="PGP-like_dom2"/>
</dbReference>
<dbReference type="InterPro" id="IPR005194">
    <property type="entry name" value="Glyco_hydro_65_C"/>
</dbReference>
<name>A0ABW7TL01_9NOCA</name>
<dbReference type="InterPro" id="IPR012341">
    <property type="entry name" value="6hp_glycosidase-like_sf"/>
</dbReference>
<dbReference type="Gene3D" id="1.10.150.240">
    <property type="entry name" value="Putative phosphatase, domain 2"/>
    <property type="match status" value="1"/>
</dbReference>
<dbReference type="NCBIfam" id="TIGR00685">
    <property type="entry name" value="T6PP"/>
    <property type="match status" value="1"/>
</dbReference>
<dbReference type="Gene3D" id="3.40.50.1000">
    <property type="entry name" value="HAD superfamily/HAD-like"/>
    <property type="match status" value="2"/>
</dbReference>
<dbReference type="Gene3D" id="1.50.10.10">
    <property type="match status" value="1"/>
</dbReference>
<dbReference type="Proteomes" id="UP001611263">
    <property type="component" value="Unassembled WGS sequence"/>
</dbReference>
<dbReference type="PANTHER" id="PTHR11051">
    <property type="entry name" value="GLYCOSYL HYDROLASE-RELATED"/>
    <property type="match status" value="1"/>
</dbReference>
<dbReference type="Pfam" id="PF03632">
    <property type="entry name" value="Glyco_hydro_65m"/>
    <property type="match status" value="1"/>
</dbReference>
<feature type="domain" description="Glycoside hydrolase family 65 central catalytic" evidence="2">
    <location>
        <begin position="842"/>
        <end position="1237"/>
    </location>
</feature>
<dbReference type="EMBL" id="JBIRUQ010000001">
    <property type="protein sequence ID" value="MFI1460521.1"/>
    <property type="molecule type" value="Genomic_DNA"/>
</dbReference>
<dbReference type="Pfam" id="PF00702">
    <property type="entry name" value="Hydrolase"/>
    <property type="match status" value="1"/>
</dbReference>
<dbReference type="Gene3D" id="3.30.70.1020">
    <property type="entry name" value="Trehalose-6-phosphate phosphatase related protein, domain 2"/>
    <property type="match status" value="1"/>
</dbReference>
<dbReference type="InterPro" id="IPR023214">
    <property type="entry name" value="HAD_sf"/>
</dbReference>
<dbReference type="GO" id="GO:0004805">
    <property type="term" value="F:trehalose-phosphatase activity"/>
    <property type="evidence" value="ECO:0007669"/>
    <property type="project" value="UniProtKB-EC"/>
</dbReference>
<evidence type="ECO:0000313" key="6">
    <source>
        <dbReference type="Proteomes" id="UP001611263"/>
    </source>
</evidence>
<evidence type="ECO:0000259" key="4">
    <source>
        <dbReference type="Pfam" id="PF03636"/>
    </source>
</evidence>
<keyword evidence="6" id="KW-1185">Reference proteome</keyword>
<organism evidence="5 6">
    <name type="scientific">Nocardia carnea</name>
    <dbReference type="NCBI Taxonomy" id="37328"/>
    <lineage>
        <taxon>Bacteria</taxon>
        <taxon>Bacillati</taxon>
        <taxon>Actinomycetota</taxon>
        <taxon>Actinomycetes</taxon>
        <taxon>Mycobacteriales</taxon>
        <taxon>Nocardiaceae</taxon>
        <taxon>Nocardia</taxon>
    </lineage>
</organism>
<dbReference type="EC" id="3.1.3.12" evidence="5"/>
<dbReference type="Pfam" id="PF03636">
    <property type="entry name" value="Glyco_hydro_65N"/>
    <property type="match status" value="1"/>
</dbReference>
<dbReference type="InterPro" id="IPR003337">
    <property type="entry name" value="Trehalose_PPase"/>
</dbReference>
<dbReference type="SFLD" id="SFLDG01129">
    <property type="entry name" value="C1.5:_HAD__Beta-PGM__Phosphata"/>
    <property type="match status" value="1"/>
</dbReference>
<dbReference type="Gene3D" id="2.60.420.10">
    <property type="entry name" value="Maltose phosphorylase, domain 3"/>
    <property type="match status" value="1"/>
</dbReference>
<keyword evidence="5" id="KW-0378">Hydrolase</keyword>
<evidence type="ECO:0000313" key="5">
    <source>
        <dbReference type="EMBL" id="MFI1460521.1"/>
    </source>
</evidence>
<feature type="domain" description="Glycoside hydrolase family 65 C-terminal" evidence="3">
    <location>
        <begin position="1247"/>
        <end position="1310"/>
    </location>
</feature>
<dbReference type="SUPFAM" id="SSF48208">
    <property type="entry name" value="Six-hairpin glycosidases"/>
    <property type="match status" value="1"/>
</dbReference>
<evidence type="ECO:0000256" key="1">
    <source>
        <dbReference type="ARBA" id="ARBA00023295"/>
    </source>
</evidence>
<reference evidence="5 6" key="1">
    <citation type="submission" date="2024-10" db="EMBL/GenBank/DDBJ databases">
        <title>The Natural Products Discovery Center: Release of the First 8490 Sequenced Strains for Exploring Actinobacteria Biosynthetic Diversity.</title>
        <authorList>
            <person name="Kalkreuter E."/>
            <person name="Kautsar S.A."/>
            <person name="Yang D."/>
            <person name="Bader C.D."/>
            <person name="Teijaro C.N."/>
            <person name="Fluegel L."/>
            <person name="Davis C.M."/>
            <person name="Simpson J.R."/>
            <person name="Lauterbach L."/>
            <person name="Steele A.D."/>
            <person name="Gui C."/>
            <person name="Meng S."/>
            <person name="Li G."/>
            <person name="Viehrig K."/>
            <person name="Ye F."/>
            <person name="Su P."/>
            <person name="Kiefer A.F."/>
            <person name="Nichols A."/>
            <person name="Cepeda A.J."/>
            <person name="Yan W."/>
            <person name="Fan B."/>
            <person name="Jiang Y."/>
            <person name="Adhikari A."/>
            <person name="Zheng C.-J."/>
            <person name="Schuster L."/>
            <person name="Cowan T.M."/>
            <person name="Smanski M.J."/>
            <person name="Chevrette M.G."/>
            <person name="De Carvalho L.P.S."/>
            <person name="Shen B."/>
        </authorList>
    </citation>
    <scope>NUCLEOTIDE SEQUENCE [LARGE SCALE GENOMIC DNA]</scope>
    <source>
        <strain evidence="5 6">NPDC020568</strain>
    </source>
</reference>
<proteinExistence type="predicted"/>
<gene>
    <name evidence="5" type="primary">otsB</name>
    <name evidence="5" type="ORF">ACH4WX_07340</name>
</gene>
<sequence length="1328" mass="145920">MHIEPKAHDSAPQLDIRRYDAVIFDMDGVVTDSASIHAAAWTEAFDAFLAARPAGPGQDRSPFTGADYLKYVDGKPRYSGVEDFLAARHIQLPRGEPADPDTAATICGLGNRKDNLFRQILARDGVAPFESTVALVRRLRFQGIRTGVFSASRHCAEVLAAAGIAHLFEVRVDGVDAAELGLPGKPDPAMLCEVVSRLGVAPARAVVVEDAEAGVAAGRAGGFALVIGIDRIGRGGRLVAAGADVSVDDAMRIGVRGGFRRVGEVPDAFEFWPRVTDLLGIAEPAVLMDFDGTLAEIVTDPSAAEMVEGAATALTELAAHYPVAVISGRGLDDLCERMPVPGVWLAGSHGFELMSPDGTRHVHDVVPGAESALADAAENSRARLRDVPGVVVEHKRFAVAVHFRTAAAEVAEQVMATVRNIGRTAGLRVSTGRKIVELRPDVDWDKGDAVRWILRHLEGAVLPVYLGDDVTDEDAFDAIEPDGLALVVRDVENTDRYTAARYSLAGPRRVGNFLERLVHLVRAAPAVTDAETWSLVYEGYEPRQEKLREALGTLGNGYFATRGAAPECRAGESHYPGTYIAGLYNRLRDRVAGREIDNESLVNVPNWLPVTFRISDGDWFELDTAELLDYHQRLDIRRAELTRRFRFRDDSGRMTRVEQRRFVAIHRPHLAALATTITAENWTGTLCLRSTVDGSVTNSLVERYRDLSGRHLGAVRTTRLSGDSALLATQTNSSQVPITVAIRNILRSGSAGAPETVRGESSVGHEFTVEAREGEPVVLEKTVVLCTGRDHASAGPDDAAARGLETAQDYETLFAGHAAAWDRIWGRLRIDLDDHDSVRTLRLHLLHLIQTLSPSTADLDAGVPARGLHGEAYRGHVFWDELFVLPVLTPRFPGLTQSLLRYRYRRLPEARRAAAAAGLVGAMFPWQSGSDGREESQQLHLNPLSGRWNPDPSRRAHHVGAAVAYTVWQYYQMTGDLEYLTERGAELLVETARFWAALADFDGRLDRYVLTGVIGPDEFHAGYPHAPGAGVDNNAYTNVMAAWTILCALEALEVIPPRACAELLERLGVASGELPRWREVAHRMYVPFHDGVISQFEGYDRLRELDWDHYRRRYGDIQRLDRILEAEDDDIGRYRAGKQADVLMLFYLFSADELRELFACLGYELPGEMIPRTIDYYLSRTSHGSTLSALVHSWVLARANRERALEFFVRVVESDVADIQGGTTSEGIHLAAMAGSVDLLQRCFTGLEVRGDRLIFCPYWPETLGTLSFPMLYRGHRLMVRVGGRRVEIGSEPGDAPPIDIVCRDQAVRLSPGSTVRLEDRPAPPTDA</sequence>
<dbReference type="RefSeq" id="WP_033242062.1">
    <property type="nucleotide sequence ID" value="NZ_JBIRUQ010000001.1"/>
</dbReference>
<protein>
    <submittedName>
        <fullName evidence="5">Trehalose-phosphatase</fullName>
        <ecNumber evidence="5">3.1.3.12</ecNumber>
    </submittedName>
</protein>
<dbReference type="InterPro" id="IPR008928">
    <property type="entry name" value="6-hairpin_glycosidase_sf"/>
</dbReference>
<dbReference type="InterPro" id="IPR005195">
    <property type="entry name" value="Glyco_hydro_65_M"/>
</dbReference>
<dbReference type="PANTHER" id="PTHR11051:SF8">
    <property type="entry name" value="PROTEIN-GLUCOSYLGALACTOSYLHYDROXYLYSINE GLUCOSIDASE"/>
    <property type="match status" value="1"/>
</dbReference>
<dbReference type="InterPro" id="IPR005196">
    <property type="entry name" value="Glyco_hydro_65_N"/>
</dbReference>
<evidence type="ECO:0000259" key="2">
    <source>
        <dbReference type="Pfam" id="PF03632"/>
    </source>
</evidence>
<accession>A0ABW7TL01</accession>
<dbReference type="SFLD" id="SFLDS00003">
    <property type="entry name" value="Haloacid_Dehalogenase"/>
    <property type="match status" value="1"/>
</dbReference>
<dbReference type="InterPro" id="IPR037018">
    <property type="entry name" value="GH65_N"/>
</dbReference>
<dbReference type="NCBIfam" id="TIGR01484">
    <property type="entry name" value="HAD-SF-IIB"/>
    <property type="match status" value="1"/>
</dbReference>
<dbReference type="InterPro" id="IPR006439">
    <property type="entry name" value="HAD-SF_hydro_IA"/>
</dbReference>